<dbReference type="RefSeq" id="WP_034587993.1">
    <property type="nucleotide sequence ID" value="NZ_JRPE02000002.1"/>
</dbReference>
<proteinExistence type="predicted"/>
<name>A0A4U8T2D4_9HELI</name>
<reference evidence="1 2" key="1">
    <citation type="journal article" date="2014" name="Genome Announc.">
        <title>Draft genome sequences of eight enterohepatic helicobacter species isolated from both laboratory and wild rodents.</title>
        <authorList>
            <person name="Sheh A."/>
            <person name="Shen Z."/>
            <person name="Fox J.G."/>
        </authorList>
    </citation>
    <scope>NUCLEOTIDE SEQUENCE [LARGE SCALE GENOMIC DNA]</scope>
    <source>
        <strain evidence="1 2">MIT 96-1001</strain>
    </source>
</reference>
<sequence length="84" mass="9774">MSDEISLGDIDTYDLVFELKNRIYSNPSIIEDLQDSLGVENPSKTLDTLKRLHTWNNQETAKSTFEAMEFSKSLKEWILRTYAQ</sequence>
<dbReference type="EMBL" id="JRPE02000002">
    <property type="protein sequence ID" value="TLD93388.1"/>
    <property type="molecule type" value="Genomic_DNA"/>
</dbReference>
<evidence type="ECO:0000313" key="2">
    <source>
        <dbReference type="Proteomes" id="UP000029921"/>
    </source>
</evidence>
<organism evidence="1 2">
    <name type="scientific">Helicobacter magdeburgensis</name>
    <dbReference type="NCBI Taxonomy" id="471858"/>
    <lineage>
        <taxon>Bacteria</taxon>
        <taxon>Pseudomonadati</taxon>
        <taxon>Campylobacterota</taxon>
        <taxon>Epsilonproteobacteria</taxon>
        <taxon>Campylobacterales</taxon>
        <taxon>Helicobacteraceae</taxon>
        <taxon>Helicobacter</taxon>
    </lineage>
</organism>
<comment type="caution">
    <text evidence="1">The sequence shown here is derived from an EMBL/GenBank/DDBJ whole genome shotgun (WGS) entry which is preliminary data.</text>
</comment>
<dbReference type="Proteomes" id="UP000029921">
    <property type="component" value="Unassembled WGS sequence"/>
</dbReference>
<accession>A0A4U8T2D4</accession>
<evidence type="ECO:0000313" key="1">
    <source>
        <dbReference type="EMBL" id="TLD93388.1"/>
    </source>
</evidence>
<gene>
    <name evidence="1" type="ORF">LS74_001260</name>
</gene>
<keyword evidence="2" id="KW-1185">Reference proteome</keyword>
<dbReference type="AlphaFoldDB" id="A0A4U8T2D4"/>
<protein>
    <submittedName>
        <fullName evidence="1">Uncharacterized protein</fullName>
    </submittedName>
</protein>